<dbReference type="InterPro" id="IPR008030">
    <property type="entry name" value="NmrA-like"/>
</dbReference>
<protein>
    <recommendedName>
        <fullName evidence="10">Peptidase A1 domain-containing protein</fullName>
    </recommendedName>
</protein>
<feature type="domain" description="Peptidase A1" evidence="10">
    <location>
        <begin position="126"/>
        <end position="434"/>
    </location>
</feature>
<dbReference type="InterPro" id="IPR045312">
    <property type="entry name" value="PCBER-like"/>
</dbReference>
<dbReference type="InterPro" id="IPR001461">
    <property type="entry name" value="Aspartic_peptidase_A1"/>
</dbReference>
<dbReference type="SUPFAM" id="SSF50630">
    <property type="entry name" value="Acid proteases"/>
    <property type="match status" value="1"/>
</dbReference>
<dbReference type="InterPro" id="IPR001969">
    <property type="entry name" value="Aspartic_peptidase_AS"/>
</dbReference>
<evidence type="ECO:0000256" key="1">
    <source>
        <dbReference type="ARBA" id="ARBA00007447"/>
    </source>
</evidence>
<dbReference type="GO" id="GO:0006508">
    <property type="term" value="P:proteolysis"/>
    <property type="evidence" value="ECO:0007669"/>
    <property type="project" value="UniProtKB-KW"/>
</dbReference>
<dbReference type="CDD" id="cd06097">
    <property type="entry name" value="Aspergillopepsin_like"/>
    <property type="match status" value="1"/>
</dbReference>
<comment type="caution">
    <text evidence="11">The sequence shown here is derived from an EMBL/GenBank/DDBJ whole genome shotgun (WGS) entry which is preliminary data.</text>
</comment>
<dbReference type="PROSITE" id="PS51767">
    <property type="entry name" value="PEPTIDASE_A1"/>
    <property type="match status" value="1"/>
</dbReference>
<feature type="chain" id="PRO_5006135082" description="Peptidase A1 domain-containing protein" evidence="9">
    <location>
        <begin position="20"/>
        <end position="767"/>
    </location>
</feature>
<evidence type="ECO:0000313" key="11">
    <source>
        <dbReference type="EMBL" id="KPM38213.1"/>
    </source>
</evidence>
<dbReference type="InterPro" id="IPR036291">
    <property type="entry name" value="NAD(P)-bd_dom_sf"/>
</dbReference>
<dbReference type="FunFam" id="2.40.70.10:FF:000026">
    <property type="entry name" value="Endothiapepsin"/>
    <property type="match status" value="1"/>
</dbReference>
<dbReference type="InterPro" id="IPR034163">
    <property type="entry name" value="Aspergillopepsin-like_cat_dom"/>
</dbReference>
<keyword evidence="4 8" id="KW-0378">Hydrolase</keyword>
<dbReference type="STRING" id="78410.A0A0P7AUM4"/>
<dbReference type="OrthoDB" id="2747330at2759"/>
<dbReference type="Gene3D" id="2.40.70.10">
    <property type="entry name" value="Acid Proteases"/>
    <property type="match status" value="2"/>
</dbReference>
<evidence type="ECO:0000256" key="9">
    <source>
        <dbReference type="SAM" id="SignalP"/>
    </source>
</evidence>
<dbReference type="GO" id="GO:0016491">
    <property type="term" value="F:oxidoreductase activity"/>
    <property type="evidence" value="ECO:0007669"/>
    <property type="project" value="UniProtKB-KW"/>
</dbReference>
<evidence type="ECO:0000259" key="10">
    <source>
        <dbReference type="PROSITE" id="PS51767"/>
    </source>
</evidence>
<dbReference type="AlphaFoldDB" id="A0A0P7AUM4"/>
<feature type="signal peptide" evidence="9">
    <location>
        <begin position="1"/>
        <end position="19"/>
    </location>
</feature>
<evidence type="ECO:0000256" key="7">
    <source>
        <dbReference type="PIRSR" id="PIRSR601461-1"/>
    </source>
</evidence>
<dbReference type="PANTHER" id="PTHR47966">
    <property type="entry name" value="BETA-SITE APP-CLEAVING ENZYME, ISOFORM A-RELATED"/>
    <property type="match status" value="1"/>
</dbReference>
<gene>
    <name evidence="11" type="ORF">AK830_g8373</name>
</gene>
<dbReference type="InterPro" id="IPR033121">
    <property type="entry name" value="PEPTIDASE_A1"/>
</dbReference>
<accession>A0A0P7AUM4</accession>
<evidence type="ECO:0000256" key="5">
    <source>
        <dbReference type="ARBA" id="ARBA00022857"/>
    </source>
</evidence>
<name>A0A0P7AUM4_9HYPO</name>
<keyword evidence="3 8" id="KW-0064">Aspartyl protease</keyword>
<organism evidence="11 12">
    <name type="scientific">Neonectria ditissima</name>
    <dbReference type="NCBI Taxonomy" id="78410"/>
    <lineage>
        <taxon>Eukaryota</taxon>
        <taxon>Fungi</taxon>
        <taxon>Dikarya</taxon>
        <taxon>Ascomycota</taxon>
        <taxon>Pezizomycotina</taxon>
        <taxon>Sordariomycetes</taxon>
        <taxon>Hypocreomycetidae</taxon>
        <taxon>Hypocreales</taxon>
        <taxon>Nectriaceae</taxon>
        <taxon>Neonectria</taxon>
    </lineage>
</organism>
<dbReference type="PROSITE" id="PS00141">
    <property type="entry name" value="ASP_PROTEASE"/>
    <property type="match status" value="1"/>
</dbReference>
<dbReference type="PANTHER" id="PTHR47966:SF2">
    <property type="entry name" value="ASPERGILLOPEPSIN-1-RELATED"/>
    <property type="match status" value="1"/>
</dbReference>
<dbReference type="InterPro" id="IPR021109">
    <property type="entry name" value="Peptidase_aspartic_dom_sf"/>
</dbReference>
<dbReference type="Gene3D" id="3.90.25.10">
    <property type="entry name" value="UDP-galactose 4-epimerase, domain 1"/>
    <property type="match status" value="1"/>
</dbReference>
<evidence type="ECO:0000256" key="3">
    <source>
        <dbReference type="ARBA" id="ARBA00022750"/>
    </source>
</evidence>
<proteinExistence type="inferred from homology"/>
<evidence type="ECO:0000256" key="6">
    <source>
        <dbReference type="ARBA" id="ARBA00023002"/>
    </source>
</evidence>
<sequence>MRFSMLSFAVVHLGGSVSALPSYRGDPSTHELADGYWEDDAPPSHYPRSNAPGKKFHIKEVQNDNYQGPGVPVEMARAFAKYNKPPPPSINKALKAQSSPSRKKVKTNKKVGTVVTYPTEYYDSQYVVPVQIGTPPQLTYLNLDTGSADLWTFSVDTYQPDAAGHILYLPAKSTTSKLLPGLNWTLEYGDGSGASGIAYQDKVQVGNTAVNVQTVQSAVEVSASIAEDTFSSGIMGMAFSTINMVRPTQQQTYLENIQSTLAQPIMTANLKKGLPGTYNFGYIDKSEYTGSLYFQRIQANSPFWEITLSGFQVGKNSFQRFSWPAIVDTGTTLLLAPQRIVNYYYARVKGAALDPDWGVMTYPCSSKLPDFYFGIGPYRGKVPGFYMNYGPIGGGMCYGGLQTSDGMGFAILGDILLKAQFVVFDIQARTLGRREMSDQPPLKLSFANLQALDRLHNPSLKMSDNVLVLGAGELGLSMLEALARHLRRSNTRISVLMRQATLDSAAPDKKKLTQRIRSLGVGFEAADVVGAPVPELAAIFAQFDTVVSCNGMGLPPGTQLKLLEVVLEAKVKRFFPWQFGMDYDLIGEGSSQDLFDEQLEVRRGLRAHPQLDWVIMSTGLFMSFLFLADFGVVDLARRTVRALGSWENRITLTTPEDIGRVTADVVLDPRDIRGQVAYTAGDTISYAALADLLDGHFQTEFRRELWDAEELRRQMAEDPNTMVKYRDTFAQGRGVAWDKEKTVNFQRGIAVTDVKTYLEGMQVKLGE</sequence>
<dbReference type="GO" id="GO:0004190">
    <property type="term" value="F:aspartic-type endopeptidase activity"/>
    <property type="evidence" value="ECO:0007669"/>
    <property type="project" value="UniProtKB-KW"/>
</dbReference>
<dbReference type="EMBL" id="LKCW01000141">
    <property type="protein sequence ID" value="KPM38213.1"/>
    <property type="molecule type" value="Genomic_DNA"/>
</dbReference>
<keyword evidence="9" id="KW-0732">Signal</keyword>
<dbReference type="Pfam" id="PF00026">
    <property type="entry name" value="Asp"/>
    <property type="match status" value="1"/>
</dbReference>
<feature type="active site" evidence="7">
    <location>
        <position position="328"/>
    </location>
</feature>
<evidence type="ECO:0000256" key="8">
    <source>
        <dbReference type="RuleBase" id="RU000454"/>
    </source>
</evidence>
<reference evidence="11 12" key="1">
    <citation type="submission" date="2015-09" db="EMBL/GenBank/DDBJ databases">
        <title>Draft genome of a European isolate of the apple canker pathogen Neonectria ditissima.</title>
        <authorList>
            <person name="Gomez-Cortecero A."/>
            <person name="Harrison R.J."/>
            <person name="Armitage A.D."/>
        </authorList>
    </citation>
    <scope>NUCLEOTIDE SEQUENCE [LARGE SCALE GENOMIC DNA]</scope>
    <source>
        <strain evidence="11 12">R09/05</strain>
    </source>
</reference>
<dbReference type="PRINTS" id="PR00792">
    <property type="entry name" value="PEPSIN"/>
</dbReference>
<comment type="similarity">
    <text evidence="1 8">Belongs to the peptidase A1 family.</text>
</comment>
<keyword evidence="5" id="KW-0521">NADP</keyword>
<dbReference type="Proteomes" id="UP000050424">
    <property type="component" value="Unassembled WGS sequence"/>
</dbReference>
<keyword evidence="12" id="KW-1185">Reference proteome</keyword>
<dbReference type="CDD" id="cd05259">
    <property type="entry name" value="PCBER_SDR_a"/>
    <property type="match status" value="1"/>
</dbReference>
<evidence type="ECO:0000256" key="2">
    <source>
        <dbReference type="ARBA" id="ARBA00022670"/>
    </source>
</evidence>
<evidence type="ECO:0000313" key="12">
    <source>
        <dbReference type="Proteomes" id="UP000050424"/>
    </source>
</evidence>
<keyword evidence="2 8" id="KW-0645">Protease</keyword>
<keyword evidence="6" id="KW-0560">Oxidoreductase</keyword>
<dbReference type="Gene3D" id="3.40.50.720">
    <property type="entry name" value="NAD(P)-binding Rossmann-like Domain"/>
    <property type="match status" value="1"/>
</dbReference>
<evidence type="ECO:0000256" key="4">
    <source>
        <dbReference type="ARBA" id="ARBA00022801"/>
    </source>
</evidence>
<dbReference type="SUPFAM" id="SSF51735">
    <property type="entry name" value="NAD(P)-binding Rossmann-fold domains"/>
    <property type="match status" value="1"/>
</dbReference>
<feature type="active site" evidence="7">
    <location>
        <position position="144"/>
    </location>
</feature>
<dbReference type="Pfam" id="PF05368">
    <property type="entry name" value="NmrA"/>
    <property type="match status" value="1"/>
</dbReference>